<evidence type="ECO:0000256" key="1">
    <source>
        <dbReference type="SAM" id="MobiDB-lite"/>
    </source>
</evidence>
<reference evidence="3" key="1">
    <citation type="submission" date="2013-01" db="EMBL/GenBank/DDBJ databases">
        <title>Draft Genome Sequence of a Mulberry Tree, Morus notabilis C.K. Schneid.</title>
        <authorList>
            <person name="He N."/>
            <person name="Zhao S."/>
        </authorList>
    </citation>
    <scope>NUCLEOTIDE SEQUENCE</scope>
</reference>
<sequence length="84" mass="9455">MLVVARAEKEEHAIEFERGQMCGCMRMRKAEAYAYDECRDFEAHCIFRPIPTAAQDGKPTERQPKRPKSSSPLDVGCHGTPSCP</sequence>
<proteinExistence type="predicted"/>
<name>W9R051_9ROSA</name>
<dbReference type="AlphaFoldDB" id="W9R051"/>
<dbReference type="EMBL" id="KE344440">
    <property type="protein sequence ID" value="EXB62203.1"/>
    <property type="molecule type" value="Genomic_DNA"/>
</dbReference>
<gene>
    <name evidence="2" type="ORF">L484_017590</name>
</gene>
<protein>
    <submittedName>
        <fullName evidence="2">Uncharacterized protein</fullName>
    </submittedName>
</protein>
<accession>W9R051</accession>
<evidence type="ECO:0000313" key="2">
    <source>
        <dbReference type="EMBL" id="EXB62203.1"/>
    </source>
</evidence>
<organism evidence="2 3">
    <name type="scientific">Morus notabilis</name>
    <dbReference type="NCBI Taxonomy" id="981085"/>
    <lineage>
        <taxon>Eukaryota</taxon>
        <taxon>Viridiplantae</taxon>
        <taxon>Streptophyta</taxon>
        <taxon>Embryophyta</taxon>
        <taxon>Tracheophyta</taxon>
        <taxon>Spermatophyta</taxon>
        <taxon>Magnoliopsida</taxon>
        <taxon>eudicotyledons</taxon>
        <taxon>Gunneridae</taxon>
        <taxon>Pentapetalae</taxon>
        <taxon>rosids</taxon>
        <taxon>fabids</taxon>
        <taxon>Rosales</taxon>
        <taxon>Moraceae</taxon>
        <taxon>Moreae</taxon>
        <taxon>Morus</taxon>
    </lineage>
</organism>
<feature type="region of interest" description="Disordered" evidence="1">
    <location>
        <begin position="52"/>
        <end position="84"/>
    </location>
</feature>
<keyword evidence="3" id="KW-1185">Reference proteome</keyword>
<evidence type="ECO:0000313" key="3">
    <source>
        <dbReference type="Proteomes" id="UP000030645"/>
    </source>
</evidence>
<dbReference type="Proteomes" id="UP000030645">
    <property type="component" value="Unassembled WGS sequence"/>
</dbReference>